<dbReference type="GO" id="GO:0046872">
    <property type="term" value="F:metal ion binding"/>
    <property type="evidence" value="ECO:0007669"/>
    <property type="project" value="UniProtKB-KW"/>
</dbReference>
<keyword evidence="23" id="KW-1185">Reference proteome</keyword>
<feature type="domain" description="Integrase catalytic" evidence="21">
    <location>
        <begin position="217"/>
        <end position="321"/>
    </location>
</feature>
<keyword evidence="2" id="KW-0815">Transposition</keyword>
<protein>
    <recommendedName>
        <fullName evidence="21">Integrase catalytic domain-containing protein</fullName>
    </recommendedName>
</protein>
<reference evidence="22" key="1">
    <citation type="submission" date="2021-03" db="EMBL/GenBank/DDBJ databases">
        <title>Draft genome sequence of rust myrtle Austropuccinia psidii MF-1, a brazilian biotype.</title>
        <authorList>
            <person name="Quecine M.C."/>
            <person name="Pachon D.M.R."/>
            <person name="Bonatelli M.L."/>
            <person name="Correr F.H."/>
            <person name="Franceschini L.M."/>
            <person name="Leite T.F."/>
            <person name="Margarido G.R.A."/>
            <person name="Almeida C.A."/>
            <person name="Ferrarezi J.A."/>
            <person name="Labate C.A."/>
        </authorList>
    </citation>
    <scope>NUCLEOTIDE SEQUENCE</scope>
    <source>
        <strain evidence="22">MF-1</strain>
    </source>
</reference>
<dbReference type="InterPro" id="IPR036397">
    <property type="entry name" value="RNaseH_sf"/>
</dbReference>
<organism evidence="22 23">
    <name type="scientific">Austropuccinia psidii MF-1</name>
    <dbReference type="NCBI Taxonomy" id="1389203"/>
    <lineage>
        <taxon>Eukaryota</taxon>
        <taxon>Fungi</taxon>
        <taxon>Dikarya</taxon>
        <taxon>Basidiomycota</taxon>
        <taxon>Pucciniomycotina</taxon>
        <taxon>Pucciniomycetes</taxon>
        <taxon>Pucciniales</taxon>
        <taxon>Sphaerophragmiaceae</taxon>
        <taxon>Austropuccinia</taxon>
    </lineage>
</organism>
<dbReference type="InterPro" id="IPR012337">
    <property type="entry name" value="RNaseH-like_sf"/>
</dbReference>
<evidence type="ECO:0000256" key="15">
    <source>
        <dbReference type="ARBA" id="ARBA00022918"/>
    </source>
</evidence>
<evidence type="ECO:0000256" key="19">
    <source>
        <dbReference type="ARBA" id="ARBA00048173"/>
    </source>
</evidence>
<dbReference type="GO" id="GO:0004519">
    <property type="term" value="F:endonuclease activity"/>
    <property type="evidence" value="ECO:0007669"/>
    <property type="project" value="UniProtKB-KW"/>
</dbReference>
<proteinExistence type="predicted"/>
<dbReference type="AlphaFoldDB" id="A0A9Q3IBF4"/>
<comment type="caution">
    <text evidence="22">The sequence shown here is derived from an EMBL/GenBank/DDBJ whole genome shotgun (WGS) entry which is preliminary data.</text>
</comment>
<dbReference type="InterPro" id="IPR025724">
    <property type="entry name" value="GAG-pre-integrase_dom"/>
</dbReference>
<evidence type="ECO:0000313" key="22">
    <source>
        <dbReference type="EMBL" id="MBW0533155.1"/>
    </source>
</evidence>
<evidence type="ECO:0000256" key="6">
    <source>
        <dbReference type="ARBA" id="ARBA00022722"/>
    </source>
</evidence>
<dbReference type="GO" id="GO:0015074">
    <property type="term" value="P:DNA integration"/>
    <property type="evidence" value="ECO:0007669"/>
    <property type="project" value="UniProtKB-KW"/>
</dbReference>
<keyword evidence="12" id="KW-0460">Magnesium</keyword>
<keyword evidence="8" id="KW-0547">Nucleotide-binding</keyword>
<comment type="catalytic activity">
    <reaction evidence="20">
        <text>DNA(n) + a 2'-deoxyribonucleoside 5'-triphosphate = DNA(n+1) + diphosphate</text>
        <dbReference type="Rhea" id="RHEA:22508"/>
        <dbReference type="Rhea" id="RHEA-COMP:17339"/>
        <dbReference type="Rhea" id="RHEA-COMP:17340"/>
        <dbReference type="ChEBI" id="CHEBI:33019"/>
        <dbReference type="ChEBI" id="CHEBI:61560"/>
        <dbReference type="ChEBI" id="CHEBI:173112"/>
        <dbReference type="EC" id="2.7.7.7"/>
    </reaction>
</comment>
<dbReference type="GO" id="GO:0008233">
    <property type="term" value="F:peptidase activity"/>
    <property type="evidence" value="ECO:0007669"/>
    <property type="project" value="UniProtKB-KW"/>
</dbReference>
<evidence type="ECO:0000256" key="17">
    <source>
        <dbReference type="ARBA" id="ARBA00023113"/>
    </source>
</evidence>
<comment type="catalytic activity">
    <reaction evidence="19">
        <text>DNA(n) + a 2'-deoxyribonucleoside 5'-triphosphate = DNA(n+1) + diphosphate</text>
        <dbReference type="Rhea" id="RHEA:22508"/>
        <dbReference type="Rhea" id="RHEA-COMP:17339"/>
        <dbReference type="Rhea" id="RHEA-COMP:17340"/>
        <dbReference type="ChEBI" id="CHEBI:33019"/>
        <dbReference type="ChEBI" id="CHEBI:61560"/>
        <dbReference type="ChEBI" id="CHEBI:173112"/>
        <dbReference type="EC" id="2.7.7.49"/>
    </reaction>
</comment>
<dbReference type="OrthoDB" id="3025757at2759"/>
<evidence type="ECO:0000256" key="11">
    <source>
        <dbReference type="ARBA" id="ARBA00022840"/>
    </source>
</evidence>
<evidence type="ECO:0000256" key="4">
    <source>
        <dbReference type="ARBA" id="ARBA00022670"/>
    </source>
</evidence>
<dbReference type="SUPFAM" id="SSF53098">
    <property type="entry name" value="Ribonuclease H-like"/>
    <property type="match status" value="1"/>
</dbReference>
<evidence type="ECO:0000256" key="9">
    <source>
        <dbReference type="ARBA" id="ARBA00022759"/>
    </source>
</evidence>
<gene>
    <name evidence="22" type="ORF">O181_072870</name>
</gene>
<evidence type="ECO:0000259" key="21">
    <source>
        <dbReference type="PROSITE" id="PS50994"/>
    </source>
</evidence>
<dbReference type="EMBL" id="AVOT02038296">
    <property type="protein sequence ID" value="MBW0533155.1"/>
    <property type="molecule type" value="Genomic_DNA"/>
</dbReference>
<evidence type="ECO:0000313" key="23">
    <source>
        <dbReference type="Proteomes" id="UP000765509"/>
    </source>
</evidence>
<keyword evidence="17" id="KW-0917">Virion maturation</keyword>
<comment type="function">
    <text evidence="1">The aspartyl protease (PR) mediates the proteolytic cleavages of the Gag and Gag-Pol polyproteins after assembly of the VLP.</text>
</comment>
<keyword evidence="18" id="KW-0233">DNA recombination</keyword>
<evidence type="ECO:0000256" key="5">
    <source>
        <dbReference type="ARBA" id="ARBA00022695"/>
    </source>
</evidence>
<dbReference type="GO" id="GO:0006310">
    <property type="term" value="P:DNA recombination"/>
    <property type="evidence" value="ECO:0007669"/>
    <property type="project" value="UniProtKB-KW"/>
</dbReference>
<name>A0A9Q3IBF4_9BASI</name>
<dbReference type="Proteomes" id="UP000765509">
    <property type="component" value="Unassembled WGS sequence"/>
</dbReference>
<dbReference type="InterPro" id="IPR001584">
    <property type="entry name" value="Integrase_cat-core"/>
</dbReference>
<evidence type="ECO:0000256" key="18">
    <source>
        <dbReference type="ARBA" id="ARBA00023172"/>
    </source>
</evidence>
<evidence type="ECO:0000256" key="1">
    <source>
        <dbReference type="ARBA" id="ARBA00002180"/>
    </source>
</evidence>
<evidence type="ECO:0000256" key="12">
    <source>
        <dbReference type="ARBA" id="ARBA00022842"/>
    </source>
</evidence>
<dbReference type="GO" id="GO:0032196">
    <property type="term" value="P:transposition"/>
    <property type="evidence" value="ECO:0007669"/>
    <property type="project" value="UniProtKB-KW"/>
</dbReference>
<keyword evidence="11" id="KW-0067">ATP-binding</keyword>
<dbReference type="PROSITE" id="PS50994">
    <property type="entry name" value="INTEGRASE"/>
    <property type="match status" value="1"/>
</dbReference>
<keyword evidence="16" id="KW-0808">Transferase</keyword>
<evidence type="ECO:0000256" key="13">
    <source>
        <dbReference type="ARBA" id="ARBA00022884"/>
    </source>
</evidence>
<keyword evidence="13" id="KW-0694">RNA-binding</keyword>
<dbReference type="GO" id="GO:0003964">
    <property type="term" value="F:RNA-directed DNA polymerase activity"/>
    <property type="evidence" value="ECO:0007669"/>
    <property type="project" value="UniProtKB-KW"/>
</dbReference>
<evidence type="ECO:0000256" key="10">
    <source>
        <dbReference type="ARBA" id="ARBA00022801"/>
    </source>
</evidence>
<keyword evidence="9" id="KW-0255">Endonuclease</keyword>
<dbReference type="GO" id="GO:0006508">
    <property type="term" value="P:proteolysis"/>
    <property type="evidence" value="ECO:0007669"/>
    <property type="project" value="UniProtKB-KW"/>
</dbReference>
<evidence type="ECO:0000256" key="14">
    <source>
        <dbReference type="ARBA" id="ARBA00022908"/>
    </source>
</evidence>
<dbReference type="GO" id="GO:0005524">
    <property type="term" value="F:ATP binding"/>
    <property type="evidence" value="ECO:0007669"/>
    <property type="project" value="UniProtKB-KW"/>
</dbReference>
<accession>A0A9Q3IBF4</accession>
<dbReference type="InterPro" id="IPR054722">
    <property type="entry name" value="PolX-like_BBD"/>
</dbReference>
<dbReference type="InterPro" id="IPR039537">
    <property type="entry name" value="Retrotran_Ty1/copia-like"/>
</dbReference>
<dbReference type="Pfam" id="PF13976">
    <property type="entry name" value="gag_pre-integrs"/>
    <property type="match status" value="1"/>
</dbReference>
<dbReference type="Pfam" id="PF22936">
    <property type="entry name" value="Pol_BBD"/>
    <property type="match status" value="1"/>
</dbReference>
<keyword evidence="14" id="KW-0229">DNA integration</keyword>
<evidence type="ECO:0000256" key="7">
    <source>
        <dbReference type="ARBA" id="ARBA00022723"/>
    </source>
</evidence>
<sequence length="391" mass="44250">MSVRNKNTSPRPSIAPIGAVPALENNEMLLDSGATHSVVGDLSLFIDSKSTSMKLSVASSEQFDVGVIGSIKLNTMFGPMIVKNVLYCAKFPGIVLSIGQLINQGFNVEFDYGIFTQEMGGKRNYRLFVALDMANKDVNIRPILVNEIPPSINFSTRPGYNHEKDCSYLWHQRMGHLSIRNIKRLLKFNAVEGLHINTLNDVGICHPCSIAKSEHRTVQSPSQKNILTTGDMILEDLIGPLPLSLDKKRYALVIQDSFSRLTAIIPLQDKTEARTHLKTWMIQFMNTMKVTIKGVRTDNGAEFKNNALEEFLKEKELFMSTLCLMSITKTEKSNKQIELYQKSQEPVSSPRAYLQRYGRGLLNMRHGFSTEHYMPMTRRHHMKSYQAQSHH</sequence>
<dbReference type="PANTHER" id="PTHR42648">
    <property type="entry name" value="TRANSPOSASE, PUTATIVE-RELATED"/>
    <property type="match status" value="1"/>
</dbReference>
<evidence type="ECO:0000256" key="8">
    <source>
        <dbReference type="ARBA" id="ARBA00022741"/>
    </source>
</evidence>
<evidence type="ECO:0000256" key="2">
    <source>
        <dbReference type="ARBA" id="ARBA00022578"/>
    </source>
</evidence>
<evidence type="ECO:0000256" key="16">
    <source>
        <dbReference type="ARBA" id="ARBA00022932"/>
    </source>
</evidence>
<keyword evidence="4" id="KW-0645">Protease</keyword>
<keyword evidence="3" id="KW-1188">Viral release from host cell</keyword>
<dbReference type="GO" id="GO:0005634">
    <property type="term" value="C:nucleus"/>
    <property type="evidence" value="ECO:0007669"/>
    <property type="project" value="UniProtKB-ARBA"/>
</dbReference>
<dbReference type="PANTHER" id="PTHR42648:SF11">
    <property type="entry name" value="TRANSPOSON TY4-P GAG-POL POLYPROTEIN"/>
    <property type="match status" value="1"/>
</dbReference>
<evidence type="ECO:0000256" key="20">
    <source>
        <dbReference type="ARBA" id="ARBA00049244"/>
    </source>
</evidence>
<evidence type="ECO:0000256" key="3">
    <source>
        <dbReference type="ARBA" id="ARBA00022612"/>
    </source>
</evidence>
<keyword evidence="16" id="KW-0239">DNA-directed DNA polymerase</keyword>
<dbReference type="GO" id="GO:0003887">
    <property type="term" value="F:DNA-directed DNA polymerase activity"/>
    <property type="evidence" value="ECO:0007669"/>
    <property type="project" value="UniProtKB-KW"/>
</dbReference>
<keyword evidence="10" id="KW-0378">Hydrolase</keyword>
<dbReference type="Pfam" id="PF00665">
    <property type="entry name" value="rve"/>
    <property type="match status" value="1"/>
</dbReference>
<keyword evidence="15" id="KW-0695">RNA-directed DNA polymerase</keyword>
<keyword evidence="6" id="KW-0540">Nuclease</keyword>
<dbReference type="Gene3D" id="3.30.420.10">
    <property type="entry name" value="Ribonuclease H-like superfamily/Ribonuclease H"/>
    <property type="match status" value="1"/>
</dbReference>
<keyword evidence="7" id="KW-0479">Metal-binding</keyword>
<dbReference type="GO" id="GO:0003723">
    <property type="term" value="F:RNA binding"/>
    <property type="evidence" value="ECO:0007669"/>
    <property type="project" value="UniProtKB-KW"/>
</dbReference>
<keyword evidence="5" id="KW-0548">Nucleotidyltransferase</keyword>